<reference evidence="3" key="1">
    <citation type="journal article" date="2014" name="Int. J. Syst. Evol. Microbiol.">
        <title>Complete genome sequence of Corynebacterium casei LMG S-19264T (=DSM 44701T), isolated from a smear-ripened cheese.</title>
        <authorList>
            <consortium name="US DOE Joint Genome Institute (JGI-PGF)"/>
            <person name="Walter F."/>
            <person name="Albersmeier A."/>
            <person name="Kalinowski J."/>
            <person name="Ruckert C."/>
        </authorList>
    </citation>
    <scope>NUCLEOTIDE SEQUENCE</scope>
    <source>
        <strain evidence="3">CGMCC 1.12214</strain>
    </source>
</reference>
<evidence type="ECO:0000313" key="4">
    <source>
        <dbReference type="Proteomes" id="UP000603912"/>
    </source>
</evidence>
<dbReference type="SMART" id="SM00448">
    <property type="entry name" value="REC"/>
    <property type="match status" value="1"/>
</dbReference>
<evidence type="ECO:0000256" key="1">
    <source>
        <dbReference type="PROSITE-ProRule" id="PRU00169"/>
    </source>
</evidence>
<dbReference type="Pfam" id="PF00072">
    <property type="entry name" value="Response_reg"/>
    <property type="match status" value="1"/>
</dbReference>
<evidence type="ECO:0000259" key="2">
    <source>
        <dbReference type="PROSITE" id="PS50110"/>
    </source>
</evidence>
<dbReference type="AlphaFoldDB" id="A0A917IC98"/>
<keyword evidence="1" id="KW-0597">Phosphoprotein</keyword>
<comment type="caution">
    <text evidence="3">The sequence shown here is derived from an EMBL/GenBank/DDBJ whole genome shotgun (WGS) entry which is preliminary data.</text>
</comment>
<dbReference type="RefSeq" id="WP_244644011.1">
    <property type="nucleotide sequence ID" value="NZ_BMES01000003.1"/>
</dbReference>
<sequence length="116" mass="12643">MQGSRILIVEDEMLVAMMIEDMITDMGLIPAGVAGRLQQGVDLAGRLDLDGAVLDVNLDGEQSFPVARVLQGRSIPFFFATGYGAKGIADEFKQSLVLQKPFNAAELESAFRRILR</sequence>
<dbReference type="GO" id="GO:0000160">
    <property type="term" value="P:phosphorelay signal transduction system"/>
    <property type="evidence" value="ECO:0007669"/>
    <property type="project" value="InterPro"/>
</dbReference>
<dbReference type="EMBL" id="BMES01000003">
    <property type="protein sequence ID" value="GGH32249.1"/>
    <property type="molecule type" value="Genomic_DNA"/>
</dbReference>
<dbReference type="Gene3D" id="3.40.50.2300">
    <property type="match status" value="1"/>
</dbReference>
<keyword evidence="4" id="KW-1185">Reference proteome</keyword>
<name>A0A917IC98_9HYPH</name>
<dbReference type="InterPro" id="IPR001789">
    <property type="entry name" value="Sig_transdc_resp-reg_receiver"/>
</dbReference>
<organism evidence="3 4">
    <name type="scientific">Alsobacter metallidurans</name>
    <dbReference type="NCBI Taxonomy" id="340221"/>
    <lineage>
        <taxon>Bacteria</taxon>
        <taxon>Pseudomonadati</taxon>
        <taxon>Pseudomonadota</taxon>
        <taxon>Alphaproteobacteria</taxon>
        <taxon>Hyphomicrobiales</taxon>
        <taxon>Alsobacteraceae</taxon>
        <taxon>Alsobacter</taxon>
    </lineage>
</organism>
<gene>
    <name evidence="3" type="ORF">GCM10007036_43970</name>
</gene>
<dbReference type="SUPFAM" id="SSF52172">
    <property type="entry name" value="CheY-like"/>
    <property type="match status" value="1"/>
</dbReference>
<dbReference type="InterPro" id="IPR011006">
    <property type="entry name" value="CheY-like_superfamily"/>
</dbReference>
<reference evidence="3" key="2">
    <citation type="submission" date="2020-09" db="EMBL/GenBank/DDBJ databases">
        <authorList>
            <person name="Sun Q."/>
            <person name="Zhou Y."/>
        </authorList>
    </citation>
    <scope>NUCLEOTIDE SEQUENCE</scope>
    <source>
        <strain evidence="3">CGMCC 1.12214</strain>
    </source>
</reference>
<feature type="domain" description="Response regulatory" evidence="2">
    <location>
        <begin position="5"/>
        <end position="115"/>
    </location>
</feature>
<feature type="modified residue" description="4-aspartylphosphate" evidence="1">
    <location>
        <position position="55"/>
    </location>
</feature>
<proteinExistence type="predicted"/>
<accession>A0A917IC98</accession>
<dbReference type="Proteomes" id="UP000603912">
    <property type="component" value="Unassembled WGS sequence"/>
</dbReference>
<evidence type="ECO:0000313" key="3">
    <source>
        <dbReference type="EMBL" id="GGH32249.1"/>
    </source>
</evidence>
<dbReference type="PROSITE" id="PS50110">
    <property type="entry name" value="RESPONSE_REGULATORY"/>
    <property type="match status" value="1"/>
</dbReference>
<protein>
    <submittedName>
        <fullName evidence="3">Response regulator</fullName>
    </submittedName>
</protein>